<dbReference type="GO" id="GO:0005886">
    <property type="term" value="C:plasma membrane"/>
    <property type="evidence" value="ECO:0007669"/>
    <property type="project" value="UniProtKB-SubCell"/>
</dbReference>
<protein>
    <recommendedName>
        <fullName evidence="8">ABC transmembrane type-1 domain-containing protein</fullName>
    </recommendedName>
</protein>
<dbReference type="InterPro" id="IPR000515">
    <property type="entry name" value="MetI-like"/>
</dbReference>
<dbReference type="Pfam" id="PF19300">
    <property type="entry name" value="BPD_transp_1_N"/>
    <property type="match status" value="1"/>
</dbReference>
<dbReference type="PANTHER" id="PTHR43163">
    <property type="entry name" value="DIPEPTIDE TRANSPORT SYSTEM PERMEASE PROTEIN DPPB-RELATED"/>
    <property type="match status" value="1"/>
</dbReference>
<feature type="transmembrane region" description="Helical" evidence="7">
    <location>
        <begin position="175"/>
        <end position="194"/>
    </location>
</feature>
<proteinExistence type="inferred from homology"/>
<keyword evidence="2 7" id="KW-0813">Transport</keyword>
<evidence type="ECO:0000256" key="5">
    <source>
        <dbReference type="ARBA" id="ARBA00022989"/>
    </source>
</evidence>
<evidence type="ECO:0000313" key="9">
    <source>
        <dbReference type="EMBL" id="OIJ65043.1"/>
    </source>
</evidence>
<evidence type="ECO:0000256" key="7">
    <source>
        <dbReference type="RuleBase" id="RU363032"/>
    </source>
</evidence>
<evidence type="ECO:0000259" key="8">
    <source>
        <dbReference type="PROSITE" id="PS50928"/>
    </source>
</evidence>
<feature type="transmembrane region" description="Helical" evidence="7">
    <location>
        <begin position="281"/>
        <end position="300"/>
    </location>
</feature>
<evidence type="ECO:0000256" key="1">
    <source>
        <dbReference type="ARBA" id="ARBA00004651"/>
    </source>
</evidence>
<dbReference type="EMBL" id="LAVA02000066">
    <property type="protein sequence ID" value="OIJ65043.1"/>
    <property type="molecule type" value="Genomic_DNA"/>
</dbReference>
<dbReference type="SUPFAM" id="SSF161098">
    <property type="entry name" value="MetI-like"/>
    <property type="match status" value="1"/>
</dbReference>
<dbReference type="PROSITE" id="PS50928">
    <property type="entry name" value="ABC_TM1"/>
    <property type="match status" value="1"/>
</dbReference>
<dbReference type="AlphaFoldDB" id="A0A1J4NRU3"/>
<keyword evidence="4 7" id="KW-0812">Transmembrane</keyword>
<comment type="caution">
    <text evidence="9">The sequence shown here is derived from an EMBL/GenBank/DDBJ whole genome shotgun (WGS) entry which is preliminary data.</text>
</comment>
<dbReference type="InterPro" id="IPR045621">
    <property type="entry name" value="BPD_transp_1_N"/>
</dbReference>
<dbReference type="Pfam" id="PF00528">
    <property type="entry name" value="BPD_transp_1"/>
    <property type="match status" value="1"/>
</dbReference>
<comment type="subcellular location">
    <subcellularLocation>
        <location evidence="1 7">Cell membrane</location>
        <topology evidence="1 7">Multi-pass membrane protein</topology>
    </subcellularLocation>
</comment>
<evidence type="ECO:0000256" key="3">
    <source>
        <dbReference type="ARBA" id="ARBA00022475"/>
    </source>
</evidence>
<sequence>MAGVALRRVGSAILTLLVVVIVVFLLQQLVPGDPAVAVAGKDASAELLAQIRHQLGLDQPFFLQLVDYVWHAFTFDLGTSIQDSRPVTEMLAEALPVSLSLAVVAMGFTLVIGVVLGTLAALRPGSWLDRTLVGGSAVALAVPPFVIGLLLQNVFAVKLGWLPVIGYTAFADNPVQWFTGLILPGLTLASLSSAEVARQLRGNLIDTREQDFIRTLRAKGLTWPNVLFKHAFRNAAAPMLTVLGIQLGQVIGGAVIIEQVFGLPGLGQTGVTAILAKDYPVVRGVVLVCAVLVIALNLLVDLINVKLNPRTDLR</sequence>
<evidence type="ECO:0000256" key="2">
    <source>
        <dbReference type="ARBA" id="ARBA00022448"/>
    </source>
</evidence>
<evidence type="ECO:0000313" key="10">
    <source>
        <dbReference type="Proteomes" id="UP000034196"/>
    </source>
</evidence>
<gene>
    <name evidence="9" type="ORF">WN71_025865</name>
</gene>
<keyword evidence="5 7" id="KW-1133">Transmembrane helix</keyword>
<feature type="transmembrane region" description="Helical" evidence="7">
    <location>
        <begin position="132"/>
        <end position="155"/>
    </location>
</feature>
<name>A0A1J4NRU3_9ACTN</name>
<evidence type="ECO:0000256" key="6">
    <source>
        <dbReference type="ARBA" id="ARBA00023136"/>
    </source>
</evidence>
<keyword evidence="3" id="KW-1003">Cell membrane</keyword>
<accession>A0A1J4NRU3</accession>
<keyword evidence="10" id="KW-1185">Reference proteome</keyword>
<dbReference type="InterPro" id="IPR035906">
    <property type="entry name" value="MetI-like_sf"/>
</dbReference>
<feature type="transmembrane region" description="Helical" evidence="7">
    <location>
        <begin position="12"/>
        <end position="30"/>
    </location>
</feature>
<dbReference type="Proteomes" id="UP000034196">
    <property type="component" value="Unassembled WGS sequence"/>
</dbReference>
<reference evidence="9" key="1">
    <citation type="submission" date="2016-10" db="EMBL/GenBank/DDBJ databases">
        <title>Genome sequence of Streptomyces mangrovisoli MUSC 149.</title>
        <authorList>
            <person name="Lee L.-H."/>
            <person name="Ser H.-L."/>
        </authorList>
    </citation>
    <scope>NUCLEOTIDE SEQUENCE [LARGE SCALE GENOMIC DNA]</scope>
    <source>
        <strain evidence="9">MUSC 149</strain>
    </source>
</reference>
<dbReference type="Gene3D" id="1.10.3720.10">
    <property type="entry name" value="MetI-like"/>
    <property type="match status" value="1"/>
</dbReference>
<feature type="domain" description="ABC transmembrane type-1" evidence="8">
    <location>
        <begin position="95"/>
        <end position="304"/>
    </location>
</feature>
<evidence type="ECO:0000256" key="4">
    <source>
        <dbReference type="ARBA" id="ARBA00022692"/>
    </source>
</evidence>
<dbReference type="GO" id="GO:0055085">
    <property type="term" value="P:transmembrane transport"/>
    <property type="evidence" value="ECO:0007669"/>
    <property type="project" value="InterPro"/>
</dbReference>
<dbReference type="PANTHER" id="PTHR43163:SF6">
    <property type="entry name" value="DIPEPTIDE TRANSPORT SYSTEM PERMEASE PROTEIN DPPB-RELATED"/>
    <property type="match status" value="1"/>
</dbReference>
<organism evidence="9 10">
    <name type="scientific">Streptomyces mangrovisoli</name>
    <dbReference type="NCBI Taxonomy" id="1428628"/>
    <lineage>
        <taxon>Bacteria</taxon>
        <taxon>Bacillati</taxon>
        <taxon>Actinomycetota</taxon>
        <taxon>Actinomycetes</taxon>
        <taxon>Kitasatosporales</taxon>
        <taxon>Streptomycetaceae</taxon>
        <taxon>Streptomyces</taxon>
    </lineage>
</organism>
<comment type="similarity">
    <text evidence="7">Belongs to the binding-protein-dependent transport system permease family.</text>
</comment>
<keyword evidence="6 7" id="KW-0472">Membrane</keyword>
<feature type="transmembrane region" description="Helical" evidence="7">
    <location>
        <begin position="239"/>
        <end position="261"/>
    </location>
</feature>
<feature type="transmembrane region" description="Helical" evidence="7">
    <location>
        <begin position="99"/>
        <end position="120"/>
    </location>
</feature>
<dbReference type="STRING" id="1428628.WN71_025865"/>
<dbReference type="CDD" id="cd06261">
    <property type="entry name" value="TM_PBP2"/>
    <property type="match status" value="1"/>
</dbReference>